<accession>A0A9P5P0R9</accession>
<evidence type="ECO:0000256" key="2">
    <source>
        <dbReference type="SAM" id="Phobius"/>
    </source>
</evidence>
<keyword evidence="2" id="KW-1133">Transmembrane helix</keyword>
<dbReference type="Proteomes" id="UP000724874">
    <property type="component" value="Unassembled WGS sequence"/>
</dbReference>
<dbReference type="Gene3D" id="3.40.50.11350">
    <property type="match status" value="1"/>
</dbReference>
<protein>
    <recommendedName>
        <fullName evidence="5">O-fucosyltransferase family protein</fullName>
    </recommendedName>
</protein>
<reference evidence="3" key="1">
    <citation type="submission" date="2020-11" db="EMBL/GenBank/DDBJ databases">
        <authorList>
            <consortium name="DOE Joint Genome Institute"/>
            <person name="Ahrendt S."/>
            <person name="Riley R."/>
            <person name="Andreopoulos W."/>
            <person name="LaButti K."/>
            <person name="Pangilinan J."/>
            <person name="Ruiz-duenas F.J."/>
            <person name="Barrasa J.M."/>
            <person name="Sanchez-Garcia M."/>
            <person name="Camarero S."/>
            <person name="Miyauchi S."/>
            <person name="Serrano A."/>
            <person name="Linde D."/>
            <person name="Babiker R."/>
            <person name="Drula E."/>
            <person name="Ayuso-Fernandez I."/>
            <person name="Pacheco R."/>
            <person name="Padilla G."/>
            <person name="Ferreira P."/>
            <person name="Barriuso J."/>
            <person name="Kellner H."/>
            <person name="Castanera R."/>
            <person name="Alfaro M."/>
            <person name="Ramirez L."/>
            <person name="Pisabarro A.G."/>
            <person name="Kuo A."/>
            <person name="Tritt A."/>
            <person name="Lipzen A."/>
            <person name="He G."/>
            <person name="Yan M."/>
            <person name="Ng V."/>
            <person name="Cullen D."/>
            <person name="Martin F."/>
            <person name="Rosso M.-N."/>
            <person name="Henrissat B."/>
            <person name="Hibbett D."/>
            <person name="Martinez A.T."/>
            <person name="Grigoriev I.V."/>
        </authorList>
    </citation>
    <scope>NUCLEOTIDE SEQUENCE</scope>
    <source>
        <strain evidence="3">AH 44721</strain>
    </source>
</reference>
<keyword evidence="2" id="KW-0812">Transmembrane</keyword>
<dbReference type="EMBL" id="JADNYJ010000002">
    <property type="protein sequence ID" value="KAF8913143.1"/>
    <property type="molecule type" value="Genomic_DNA"/>
</dbReference>
<comment type="caution">
    <text evidence="3">The sequence shown here is derived from an EMBL/GenBank/DDBJ whole genome shotgun (WGS) entry which is preliminary data.</text>
</comment>
<keyword evidence="4" id="KW-1185">Reference proteome</keyword>
<feature type="transmembrane region" description="Helical" evidence="2">
    <location>
        <begin position="17"/>
        <end position="39"/>
    </location>
</feature>
<dbReference type="AlphaFoldDB" id="A0A9P5P0R9"/>
<dbReference type="CDD" id="cd11296">
    <property type="entry name" value="O-FucT_like"/>
    <property type="match status" value="1"/>
</dbReference>
<evidence type="ECO:0008006" key="5">
    <source>
        <dbReference type="Google" id="ProtNLM"/>
    </source>
</evidence>
<evidence type="ECO:0000313" key="3">
    <source>
        <dbReference type="EMBL" id="KAF8913143.1"/>
    </source>
</evidence>
<keyword evidence="2" id="KW-0472">Membrane</keyword>
<proteinExistence type="predicted"/>
<sequence>MSFAKEPTTLCIPRRRYVYIVSFLLIGVSFVGLLSSTIWSLRPHIDRLGGDNEDRTLVEQSPLQESEHSESQNYLKGPPANNFRDNLFSNIKYITSWISAGWTNDVMTYASMNLIYLGILTDRVPILPMFVPSHIGGDVPPINFGDVFDVSRLAKNIRKPVLEWHQVKNSSSRELDELGCWNIWEAVQDREQFPRRSVVPDLLSLDLSYTKAPTWIKIIPRYEHDQHSSFSALATLGFPEIRKEQIVEPLESPYHHIKLPPDEQVLCYDYLYYVSAHQPYEFDFDYSPAWLFVGQHMHWTPRLVSLAEEYLRRAFGTQANDETPPWIAIHIRHGDFKDWCGSVPIEDCFAPLSVIARRVQEVKQEILDRKGIVVDHVVMTSDERNPTWWKDVTAQGWYGLDHSQTVELYGGWYPVLIDAVVQSIGLGFVGTDRSTMSILARRRVQTWQEGTVRTIKWGRLGSDDH</sequence>
<name>A0A9P5P0R9_GYMJU</name>
<feature type="region of interest" description="Disordered" evidence="1">
    <location>
        <begin position="57"/>
        <end position="78"/>
    </location>
</feature>
<evidence type="ECO:0000313" key="4">
    <source>
        <dbReference type="Proteomes" id="UP000724874"/>
    </source>
</evidence>
<gene>
    <name evidence="3" type="ORF">CPB84DRAFT_1812062</name>
</gene>
<dbReference type="OrthoDB" id="423313at2759"/>
<organism evidence="3 4">
    <name type="scientific">Gymnopilus junonius</name>
    <name type="common">Spectacular rustgill mushroom</name>
    <name type="synonym">Gymnopilus spectabilis subsp. junonius</name>
    <dbReference type="NCBI Taxonomy" id="109634"/>
    <lineage>
        <taxon>Eukaryota</taxon>
        <taxon>Fungi</taxon>
        <taxon>Dikarya</taxon>
        <taxon>Basidiomycota</taxon>
        <taxon>Agaricomycotina</taxon>
        <taxon>Agaricomycetes</taxon>
        <taxon>Agaricomycetidae</taxon>
        <taxon>Agaricales</taxon>
        <taxon>Agaricineae</taxon>
        <taxon>Hymenogastraceae</taxon>
        <taxon>Gymnopilus</taxon>
    </lineage>
</organism>
<evidence type="ECO:0000256" key="1">
    <source>
        <dbReference type="SAM" id="MobiDB-lite"/>
    </source>
</evidence>